<keyword evidence="1" id="KW-0732">Signal</keyword>
<gene>
    <name evidence="2" type="ORF">ENR64_13770</name>
</gene>
<accession>A0A7C3PPH8</accession>
<sequence>MTITQCLRNITLTFSLGAIALVSLPVQAQTSDSLVGQCRAANRPTPIFSGASTLTTALRIIAVNEQVTLAGEAQDGLIAISKPIQGYVQTGVLKACTTPPPPPRTSCRLLENASVANVRREPNIPEGNGNANVIGQALRGDRVYVVLKPSGSVSSAVADGYNWVEIDTNRAPFNRPGTGWMFNSRVGSSTSNLVFCPN</sequence>
<feature type="signal peptide" evidence="1">
    <location>
        <begin position="1"/>
        <end position="28"/>
    </location>
</feature>
<feature type="chain" id="PRO_5027869637" description="SH3 domain-containing protein" evidence="1">
    <location>
        <begin position="29"/>
        <end position="198"/>
    </location>
</feature>
<dbReference type="AlphaFoldDB" id="A0A7C3PPH8"/>
<evidence type="ECO:0000256" key="1">
    <source>
        <dbReference type="SAM" id="SignalP"/>
    </source>
</evidence>
<name>A0A7C3PPH8_9CYAN</name>
<dbReference type="Gene3D" id="2.30.30.40">
    <property type="entry name" value="SH3 Domains"/>
    <property type="match status" value="1"/>
</dbReference>
<reference evidence="2" key="1">
    <citation type="journal article" date="2020" name="mSystems">
        <title>Genome- and Community-Level Interaction Insights into Carbon Utilization and Element Cycling Functions of Hydrothermarchaeota in Hydrothermal Sediment.</title>
        <authorList>
            <person name="Zhou Z."/>
            <person name="Liu Y."/>
            <person name="Xu W."/>
            <person name="Pan J."/>
            <person name="Luo Z.H."/>
            <person name="Li M."/>
        </authorList>
    </citation>
    <scope>NUCLEOTIDE SEQUENCE [LARGE SCALE GENOMIC DNA]</scope>
    <source>
        <strain evidence="2">SpSt-418</strain>
    </source>
</reference>
<evidence type="ECO:0000313" key="2">
    <source>
        <dbReference type="EMBL" id="HFM98797.1"/>
    </source>
</evidence>
<proteinExistence type="predicted"/>
<organism evidence="2">
    <name type="scientific">Oscillatoriales cyanobacterium SpSt-418</name>
    <dbReference type="NCBI Taxonomy" id="2282169"/>
    <lineage>
        <taxon>Bacteria</taxon>
        <taxon>Bacillati</taxon>
        <taxon>Cyanobacteriota</taxon>
        <taxon>Cyanophyceae</taxon>
        <taxon>Oscillatoriophycideae</taxon>
        <taxon>Oscillatoriales</taxon>
    </lineage>
</organism>
<protein>
    <recommendedName>
        <fullName evidence="3">SH3 domain-containing protein</fullName>
    </recommendedName>
</protein>
<comment type="caution">
    <text evidence="2">The sequence shown here is derived from an EMBL/GenBank/DDBJ whole genome shotgun (WGS) entry which is preliminary data.</text>
</comment>
<dbReference type="EMBL" id="DSRU01000205">
    <property type="protein sequence ID" value="HFM98797.1"/>
    <property type="molecule type" value="Genomic_DNA"/>
</dbReference>
<evidence type="ECO:0008006" key="3">
    <source>
        <dbReference type="Google" id="ProtNLM"/>
    </source>
</evidence>